<proteinExistence type="predicted"/>
<gene>
    <name evidence="1" type="ORF">Cgig2_022351</name>
</gene>
<organism evidence="1 2">
    <name type="scientific">Carnegiea gigantea</name>
    <dbReference type="NCBI Taxonomy" id="171969"/>
    <lineage>
        <taxon>Eukaryota</taxon>
        <taxon>Viridiplantae</taxon>
        <taxon>Streptophyta</taxon>
        <taxon>Embryophyta</taxon>
        <taxon>Tracheophyta</taxon>
        <taxon>Spermatophyta</taxon>
        <taxon>Magnoliopsida</taxon>
        <taxon>eudicotyledons</taxon>
        <taxon>Gunneridae</taxon>
        <taxon>Pentapetalae</taxon>
        <taxon>Caryophyllales</taxon>
        <taxon>Cactineae</taxon>
        <taxon>Cactaceae</taxon>
        <taxon>Cactoideae</taxon>
        <taxon>Echinocereeae</taxon>
        <taxon>Carnegiea</taxon>
    </lineage>
</organism>
<dbReference type="Proteomes" id="UP001153076">
    <property type="component" value="Unassembled WGS sequence"/>
</dbReference>
<dbReference type="EMBL" id="JAKOGI010000140">
    <property type="protein sequence ID" value="KAJ8442468.1"/>
    <property type="molecule type" value="Genomic_DNA"/>
</dbReference>
<name>A0A9Q1QH95_9CARY</name>
<comment type="caution">
    <text evidence="1">The sequence shown here is derived from an EMBL/GenBank/DDBJ whole genome shotgun (WGS) entry which is preliminary data.</text>
</comment>
<evidence type="ECO:0000313" key="2">
    <source>
        <dbReference type="Proteomes" id="UP001153076"/>
    </source>
</evidence>
<reference evidence="1" key="1">
    <citation type="submission" date="2022-04" db="EMBL/GenBank/DDBJ databases">
        <title>Carnegiea gigantea Genome sequencing and assembly v2.</title>
        <authorList>
            <person name="Copetti D."/>
            <person name="Sanderson M.J."/>
            <person name="Burquez A."/>
            <person name="Wojciechowski M.F."/>
        </authorList>
    </citation>
    <scope>NUCLEOTIDE SEQUENCE</scope>
    <source>
        <strain evidence="1">SGP5-SGP5p</strain>
        <tissue evidence="1">Aerial part</tissue>
    </source>
</reference>
<sequence>MERISRPFNGKNYWRKKGYNLLDGAALPRRTTQVVQIKGDGGKPRRLWRLKRAPKLGYSYLKKAVRSPKKLWLKFKEGYINMMLRLAGDMGHINGGGLFEKKRISQARKVPLKYKNMEEFEARLVLEIYKALSTSKGLSELPFTNAEYASIDGIQNLISIAPGPERIVPSRSRGSM</sequence>
<accession>A0A9Q1QH95</accession>
<protein>
    <submittedName>
        <fullName evidence="1">Uncharacterized protein</fullName>
    </submittedName>
</protein>
<dbReference type="PANTHER" id="PTHR33702:SF16">
    <property type="match status" value="1"/>
</dbReference>
<evidence type="ECO:0000313" key="1">
    <source>
        <dbReference type="EMBL" id="KAJ8442468.1"/>
    </source>
</evidence>
<dbReference type="PANTHER" id="PTHR33702">
    <property type="entry name" value="BNAA09G40010D PROTEIN"/>
    <property type="match status" value="1"/>
</dbReference>
<dbReference type="OrthoDB" id="764584at2759"/>
<dbReference type="AlphaFoldDB" id="A0A9Q1QH95"/>
<keyword evidence="2" id="KW-1185">Reference proteome</keyword>